<keyword evidence="1" id="KW-0472">Membrane</keyword>
<feature type="transmembrane region" description="Helical" evidence="1">
    <location>
        <begin position="74"/>
        <end position="93"/>
    </location>
</feature>
<gene>
    <name evidence="3" type="ORF">A3A49_01115</name>
</gene>
<dbReference type="CDD" id="cd03801">
    <property type="entry name" value="GT4_PimA-like"/>
    <property type="match status" value="1"/>
</dbReference>
<proteinExistence type="predicted"/>
<dbReference type="Pfam" id="PF00534">
    <property type="entry name" value="Glycos_transf_1"/>
    <property type="match status" value="1"/>
</dbReference>
<keyword evidence="1" id="KW-0812">Transmembrane</keyword>
<evidence type="ECO:0000256" key="1">
    <source>
        <dbReference type="SAM" id="Phobius"/>
    </source>
</evidence>
<keyword evidence="1" id="KW-1133">Transmembrane helix</keyword>
<dbReference type="InterPro" id="IPR001296">
    <property type="entry name" value="Glyco_trans_1"/>
</dbReference>
<sequence length="393" mass="45598">MNKSPDFKIALATHYYIYSASQALRDFLRLKKSVKLFYISHPLYLNDVKNKDKSFAEFSVGQKVIKRFTTSRRFNNILASSIFEFLLLIAWIFKTRQKYDLYIGVDNLNAIQGLILKKLGKVKKVVFYTIDYFPTRFENKFLNWIYHTIDRICVENADETWNVSSKMVAAREKIYRVSQKARNRQYEVPIGIWYNHSRPKNFAKIDKKKLIFVGHLLPYMGVDLVIKTLPRLVKDFKGVKLEIIGDGEERQNLINLAKKHGVGDKVKFYGWIRERKQLEKIISDGAVGLATFNTKILDEKVKNADPGKIKDYMQVGMPVITTKAVSTADRIVKAEAGVLIDYDSNQLRRAVAELLKNDEVLKKYRQNALAYVKSFDYPVIFKPNIERALNSKL</sequence>
<dbReference type="Proteomes" id="UP000176740">
    <property type="component" value="Unassembled WGS sequence"/>
</dbReference>
<dbReference type="PANTHER" id="PTHR12526:SF630">
    <property type="entry name" value="GLYCOSYLTRANSFERASE"/>
    <property type="match status" value="1"/>
</dbReference>
<dbReference type="EMBL" id="MFBO01000034">
    <property type="protein sequence ID" value="OGD97330.1"/>
    <property type="molecule type" value="Genomic_DNA"/>
</dbReference>
<organism evidence="3 4">
    <name type="scientific">Candidatus Curtissbacteria bacterium RIFCSPLOWO2_01_FULL_38_11b</name>
    <dbReference type="NCBI Taxonomy" id="1797725"/>
    <lineage>
        <taxon>Bacteria</taxon>
        <taxon>Candidatus Curtissiibacteriota</taxon>
    </lineage>
</organism>
<reference evidence="3 4" key="1">
    <citation type="journal article" date="2016" name="Nat. Commun.">
        <title>Thousands of microbial genomes shed light on interconnected biogeochemical processes in an aquifer system.</title>
        <authorList>
            <person name="Anantharaman K."/>
            <person name="Brown C.T."/>
            <person name="Hug L.A."/>
            <person name="Sharon I."/>
            <person name="Castelle C.J."/>
            <person name="Probst A.J."/>
            <person name="Thomas B.C."/>
            <person name="Singh A."/>
            <person name="Wilkins M.J."/>
            <person name="Karaoz U."/>
            <person name="Brodie E.L."/>
            <person name="Williams K.H."/>
            <person name="Hubbard S.S."/>
            <person name="Banfield J.F."/>
        </authorList>
    </citation>
    <scope>NUCLEOTIDE SEQUENCE [LARGE SCALE GENOMIC DNA]</scope>
</reference>
<feature type="domain" description="Glycosyl transferase family 1" evidence="2">
    <location>
        <begin position="198"/>
        <end position="368"/>
    </location>
</feature>
<accession>A0A1F5GZH7</accession>
<protein>
    <recommendedName>
        <fullName evidence="2">Glycosyl transferase family 1 domain-containing protein</fullName>
    </recommendedName>
</protein>
<comment type="caution">
    <text evidence="3">The sequence shown here is derived from an EMBL/GenBank/DDBJ whole genome shotgun (WGS) entry which is preliminary data.</text>
</comment>
<dbReference type="GO" id="GO:0016757">
    <property type="term" value="F:glycosyltransferase activity"/>
    <property type="evidence" value="ECO:0007669"/>
    <property type="project" value="InterPro"/>
</dbReference>
<evidence type="ECO:0000259" key="2">
    <source>
        <dbReference type="Pfam" id="PF00534"/>
    </source>
</evidence>
<dbReference type="STRING" id="1797725.A3A49_01115"/>
<evidence type="ECO:0000313" key="4">
    <source>
        <dbReference type="Proteomes" id="UP000176740"/>
    </source>
</evidence>
<dbReference type="PANTHER" id="PTHR12526">
    <property type="entry name" value="GLYCOSYLTRANSFERASE"/>
    <property type="match status" value="1"/>
</dbReference>
<name>A0A1F5GZH7_9BACT</name>
<dbReference type="Gene3D" id="3.40.50.2000">
    <property type="entry name" value="Glycogen Phosphorylase B"/>
    <property type="match status" value="2"/>
</dbReference>
<evidence type="ECO:0000313" key="3">
    <source>
        <dbReference type="EMBL" id="OGD97330.1"/>
    </source>
</evidence>
<dbReference type="AlphaFoldDB" id="A0A1F5GZH7"/>
<dbReference type="SUPFAM" id="SSF53756">
    <property type="entry name" value="UDP-Glycosyltransferase/glycogen phosphorylase"/>
    <property type="match status" value="1"/>
</dbReference>